<name>A0A059BA60_EUCGR</name>
<reference evidence="2" key="1">
    <citation type="submission" date="2013-07" db="EMBL/GenBank/DDBJ databases">
        <title>The genome of Eucalyptus grandis.</title>
        <authorList>
            <person name="Schmutz J."/>
            <person name="Hayes R."/>
            <person name="Myburg A."/>
            <person name="Tuskan G."/>
            <person name="Grattapaglia D."/>
            <person name="Rokhsar D.S."/>
        </authorList>
    </citation>
    <scope>NUCLEOTIDE SEQUENCE</scope>
    <source>
        <tissue evidence="2">Leaf extractions</tissue>
    </source>
</reference>
<gene>
    <name evidence="2" type="ORF">EUGRSUZ_G00506</name>
</gene>
<organism evidence="2">
    <name type="scientific">Eucalyptus grandis</name>
    <name type="common">Flooded gum</name>
    <dbReference type="NCBI Taxonomy" id="71139"/>
    <lineage>
        <taxon>Eukaryota</taxon>
        <taxon>Viridiplantae</taxon>
        <taxon>Streptophyta</taxon>
        <taxon>Embryophyta</taxon>
        <taxon>Tracheophyta</taxon>
        <taxon>Spermatophyta</taxon>
        <taxon>Magnoliopsida</taxon>
        <taxon>eudicotyledons</taxon>
        <taxon>Gunneridae</taxon>
        <taxon>Pentapetalae</taxon>
        <taxon>rosids</taxon>
        <taxon>malvids</taxon>
        <taxon>Myrtales</taxon>
        <taxon>Myrtaceae</taxon>
        <taxon>Myrtoideae</taxon>
        <taxon>Eucalypteae</taxon>
        <taxon>Eucalyptus</taxon>
    </lineage>
</organism>
<dbReference type="PANTHER" id="PTHR36346">
    <property type="entry name" value="EXPRESSED PROTEIN"/>
    <property type="match status" value="1"/>
</dbReference>
<accession>A0A059BA60</accession>
<dbReference type="FunCoup" id="A0A059BA60">
    <property type="interactions" value="23"/>
</dbReference>
<proteinExistence type="predicted"/>
<dbReference type="AlphaFoldDB" id="A0A059BA60"/>
<protein>
    <submittedName>
        <fullName evidence="2">Uncharacterized protein</fullName>
    </submittedName>
</protein>
<feature type="region of interest" description="Disordered" evidence="1">
    <location>
        <begin position="26"/>
        <end position="59"/>
    </location>
</feature>
<evidence type="ECO:0000313" key="2">
    <source>
        <dbReference type="EMBL" id="KCW62914.1"/>
    </source>
</evidence>
<sequence length="75" mass="8533">MSALVEIWESELARLRERVAVQKLLGSKSKSEQERKESARAERKDSSPAKKEEVPAESTISEATVCLLMDRFVPW</sequence>
<feature type="compositionally biased region" description="Basic and acidic residues" evidence="1">
    <location>
        <begin position="29"/>
        <end position="54"/>
    </location>
</feature>
<dbReference type="PANTHER" id="PTHR36346:SF2">
    <property type="entry name" value="EXPRESSED PROTEIN"/>
    <property type="match status" value="1"/>
</dbReference>
<dbReference type="OMA" id="QRDSTHE"/>
<dbReference type="Gramene" id="KCW62914">
    <property type="protein sequence ID" value="KCW62914"/>
    <property type="gene ID" value="EUGRSUZ_G00506"/>
</dbReference>
<evidence type="ECO:0000256" key="1">
    <source>
        <dbReference type="SAM" id="MobiDB-lite"/>
    </source>
</evidence>
<dbReference type="EMBL" id="KK198759">
    <property type="protein sequence ID" value="KCW62914.1"/>
    <property type="molecule type" value="Genomic_DNA"/>
</dbReference>
<dbReference type="InParanoid" id="A0A059BA60"/>